<evidence type="ECO:0000256" key="6">
    <source>
        <dbReference type="ARBA" id="ARBA00023136"/>
    </source>
</evidence>
<feature type="transmembrane region" description="Helical" evidence="7">
    <location>
        <begin position="64"/>
        <end position="82"/>
    </location>
</feature>
<dbReference type="InterPro" id="IPR007895">
    <property type="entry name" value="MASE1"/>
</dbReference>
<evidence type="ECO:0000256" key="4">
    <source>
        <dbReference type="ARBA" id="ARBA00022692"/>
    </source>
</evidence>
<evidence type="ECO:0000256" key="2">
    <source>
        <dbReference type="ARBA" id="ARBA00004651"/>
    </source>
</evidence>
<dbReference type="CDD" id="cd01949">
    <property type="entry name" value="GGDEF"/>
    <property type="match status" value="1"/>
</dbReference>
<feature type="transmembrane region" description="Helical" evidence="7">
    <location>
        <begin position="220"/>
        <end position="236"/>
    </location>
</feature>
<feature type="transmembrane region" description="Helical" evidence="7">
    <location>
        <begin position="242"/>
        <end position="259"/>
    </location>
</feature>
<dbReference type="InterPro" id="IPR052163">
    <property type="entry name" value="DGC-Regulatory_Protein"/>
</dbReference>
<dbReference type="PANTHER" id="PTHR46663:SF2">
    <property type="entry name" value="GGDEF DOMAIN-CONTAINING PROTEIN"/>
    <property type="match status" value="1"/>
</dbReference>
<dbReference type="FunFam" id="3.30.70.270:FF:000001">
    <property type="entry name" value="Diguanylate cyclase domain protein"/>
    <property type="match status" value="1"/>
</dbReference>
<dbReference type="NCBIfam" id="TIGR00254">
    <property type="entry name" value="GGDEF"/>
    <property type="match status" value="1"/>
</dbReference>
<organism evidence="9 10">
    <name type="scientific">Candidatus Thiodiazotropha taylori</name>
    <dbReference type="NCBI Taxonomy" id="2792791"/>
    <lineage>
        <taxon>Bacteria</taxon>
        <taxon>Pseudomonadati</taxon>
        <taxon>Pseudomonadota</taxon>
        <taxon>Gammaproteobacteria</taxon>
        <taxon>Chromatiales</taxon>
        <taxon>Sedimenticolaceae</taxon>
        <taxon>Candidatus Thiodiazotropha</taxon>
    </lineage>
</organism>
<keyword evidence="3" id="KW-1003">Cell membrane</keyword>
<dbReference type="InterPro" id="IPR000160">
    <property type="entry name" value="GGDEF_dom"/>
</dbReference>
<feature type="transmembrane region" description="Helical" evidence="7">
    <location>
        <begin position="296"/>
        <end position="318"/>
    </location>
</feature>
<dbReference type="SUPFAM" id="SSF55073">
    <property type="entry name" value="Nucleotide cyclase"/>
    <property type="match status" value="1"/>
</dbReference>
<comment type="subcellular location">
    <subcellularLocation>
        <location evidence="2">Cell membrane</location>
        <topology evidence="2">Multi-pass membrane protein</topology>
    </subcellularLocation>
</comment>
<feature type="transmembrane region" description="Helical" evidence="7">
    <location>
        <begin position="266"/>
        <end position="284"/>
    </location>
</feature>
<dbReference type="AlphaFoldDB" id="A0A944M941"/>
<dbReference type="SMART" id="SM00267">
    <property type="entry name" value="GGDEF"/>
    <property type="match status" value="1"/>
</dbReference>
<dbReference type="Proteomes" id="UP000770889">
    <property type="component" value="Unassembled WGS sequence"/>
</dbReference>
<dbReference type="EMBL" id="JAHHGM010000015">
    <property type="protein sequence ID" value="MBT2990236.1"/>
    <property type="molecule type" value="Genomic_DNA"/>
</dbReference>
<evidence type="ECO:0000259" key="8">
    <source>
        <dbReference type="PROSITE" id="PS50887"/>
    </source>
</evidence>
<proteinExistence type="predicted"/>
<comment type="caution">
    <text evidence="9">The sequence shown here is derived from an EMBL/GenBank/DDBJ whole genome shotgun (WGS) entry which is preliminary data.</text>
</comment>
<keyword evidence="5 7" id="KW-1133">Transmembrane helix</keyword>
<dbReference type="Gene3D" id="3.30.70.270">
    <property type="match status" value="1"/>
</dbReference>
<feature type="transmembrane region" description="Helical" evidence="7">
    <location>
        <begin position="102"/>
        <end position="125"/>
    </location>
</feature>
<feature type="domain" description="GGDEF" evidence="8">
    <location>
        <begin position="360"/>
        <end position="491"/>
    </location>
</feature>
<dbReference type="GO" id="GO:0052621">
    <property type="term" value="F:diguanylate cyclase activity"/>
    <property type="evidence" value="ECO:0007669"/>
    <property type="project" value="UniProtKB-EC"/>
</dbReference>
<keyword evidence="9" id="KW-0808">Transferase</keyword>
<feature type="transmembrane region" description="Helical" evidence="7">
    <location>
        <begin position="137"/>
        <end position="158"/>
    </location>
</feature>
<evidence type="ECO:0000313" key="9">
    <source>
        <dbReference type="EMBL" id="MBT2990236.1"/>
    </source>
</evidence>
<accession>A0A944M941</accession>
<evidence type="ECO:0000256" key="3">
    <source>
        <dbReference type="ARBA" id="ARBA00022475"/>
    </source>
</evidence>
<dbReference type="Pfam" id="PF00990">
    <property type="entry name" value="GGDEF"/>
    <property type="match status" value="1"/>
</dbReference>
<evidence type="ECO:0000313" key="10">
    <source>
        <dbReference type="Proteomes" id="UP000770889"/>
    </source>
</evidence>
<evidence type="ECO:0000256" key="5">
    <source>
        <dbReference type="ARBA" id="ARBA00022989"/>
    </source>
</evidence>
<gene>
    <name evidence="9" type="ORF">KME65_14880</name>
</gene>
<dbReference type="GO" id="GO:0005886">
    <property type="term" value="C:plasma membrane"/>
    <property type="evidence" value="ECO:0007669"/>
    <property type="project" value="UniProtKB-SubCell"/>
</dbReference>
<reference evidence="9 10" key="1">
    <citation type="submission" date="2021-05" db="EMBL/GenBank/DDBJ databases">
        <title>Genetic and Functional Diversity in Clade A Lucinid endosymbionts from the Bahamas.</title>
        <authorList>
            <person name="Giani N.M."/>
            <person name="Engel A.S."/>
            <person name="Campbell B.J."/>
        </authorList>
    </citation>
    <scope>NUCLEOTIDE SEQUENCE [LARGE SCALE GENOMIC DNA]</scope>
    <source>
        <strain evidence="9">LUC16012Gg_MoonRockCtena</strain>
    </source>
</reference>
<feature type="transmembrane region" description="Helical" evidence="7">
    <location>
        <begin position="178"/>
        <end position="200"/>
    </location>
</feature>
<dbReference type="EC" id="2.7.7.65" evidence="9"/>
<keyword evidence="4 7" id="KW-0812">Transmembrane</keyword>
<dbReference type="InterPro" id="IPR029787">
    <property type="entry name" value="Nucleotide_cyclase"/>
</dbReference>
<evidence type="ECO:0000256" key="7">
    <source>
        <dbReference type="SAM" id="Phobius"/>
    </source>
</evidence>
<sequence>MLSQHIKMHGEVASQSSILAIYELIRNVTNFLFKSGPTGTISLGILYYLFGQFGLLIQSSQSGLTLIWPASGIAFAVLYLYRIKLWPGIFLGMFFLAIHNQIPLPVALLAAMGSVLEAVVGIYLLQKIFPETTIDRLNGLLAFTFFCVLIGPLFSAFFGTYALHVYLDPPTRPMVTWLYWWLGNSIGLMTFGGALVAYTIKTGSHGYRVGLFKEYQFPRAVLYLVVIAISLANAAFPDDPLSMVLLFFALPAVALIGLTGGIRSAAHVNLMVVTIFILGGYTLSAEHFLTHEIDHLFLHIAFIGILSFTSLVLAVFGIEISEKEVFHYKSSHDSLTGLANREYLHNQIDAALGTADTNKKAHALMFIDLDNFKPINDSLGHVAGDRMLNLISQSISRHIRSRDCAARWGGDEFAILLWFCPLARAMHIAELIRKEIADQVLEIDGNNYRVTASIGLIMLSNSKDTTKEAMARVDQACYVAKAKGGNRISFS</sequence>
<protein>
    <submittedName>
        <fullName evidence="9">Diguanylate cyclase</fullName>
        <ecNumber evidence="9">2.7.7.65</ecNumber>
    </submittedName>
</protein>
<evidence type="ECO:0000256" key="1">
    <source>
        <dbReference type="ARBA" id="ARBA00001946"/>
    </source>
</evidence>
<dbReference type="PROSITE" id="PS50887">
    <property type="entry name" value="GGDEF"/>
    <property type="match status" value="1"/>
</dbReference>
<feature type="transmembrane region" description="Helical" evidence="7">
    <location>
        <begin position="39"/>
        <end position="57"/>
    </location>
</feature>
<keyword evidence="9" id="KW-0548">Nucleotidyltransferase</keyword>
<keyword evidence="6 7" id="KW-0472">Membrane</keyword>
<comment type="cofactor">
    <cofactor evidence="1">
        <name>Mg(2+)</name>
        <dbReference type="ChEBI" id="CHEBI:18420"/>
    </cofactor>
</comment>
<dbReference type="InterPro" id="IPR043128">
    <property type="entry name" value="Rev_trsase/Diguanyl_cyclase"/>
</dbReference>
<name>A0A944M941_9GAMM</name>
<dbReference type="PANTHER" id="PTHR46663">
    <property type="entry name" value="DIGUANYLATE CYCLASE DGCT-RELATED"/>
    <property type="match status" value="1"/>
</dbReference>
<dbReference type="Pfam" id="PF05231">
    <property type="entry name" value="MASE1"/>
    <property type="match status" value="1"/>
</dbReference>